<protein>
    <submittedName>
        <fullName evidence="1">Uncharacterized protein</fullName>
    </submittedName>
</protein>
<dbReference type="OrthoDB" id="4874998at2759"/>
<evidence type="ECO:0000313" key="1">
    <source>
        <dbReference type="EMBL" id="EHK18406.1"/>
    </source>
</evidence>
<gene>
    <name evidence="1" type="ORF">TRIVIDRAFT_225719</name>
</gene>
<accession>G9N480</accession>
<comment type="caution">
    <text evidence="1">The sequence shown here is derived from an EMBL/GenBank/DDBJ whole genome shotgun (WGS) entry which is preliminary data.</text>
</comment>
<sequence>MGIFNTYGRNSLLDDVIKASGGLDYYNSIKSISIKAALLGSIMEHKGLTSQILKFTVNTKLQRIDFHKFGDLFRGIYTPQRTELYVQSPKSPTSILDNPRPRYMGGGSGTRQELHYQLYFFGYAFWYYFNIPFCLKLPGFSTKELKSCHRGNGEVWRVLEIVFPDNFHTHTKVHRHYYDEEFRLRRIDYSDDIIESDPMAHYCYDHTRVGNLLIPRFRLANYDSPWFSHTDAFMLFISAVEIETISDADGEENQDTSSTTQGVKRPIMGRCILL</sequence>
<dbReference type="EMBL" id="ABDF02000086">
    <property type="protein sequence ID" value="EHK18406.1"/>
    <property type="molecule type" value="Genomic_DNA"/>
</dbReference>
<keyword evidence="2" id="KW-1185">Reference proteome</keyword>
<dbReference type="HOGENOM" id="CLU_072780_1_0_1"/>
<reference evidence="1 2" key="1">
    <citation type="journal article" date="2011" name="Genome Biol.">
        <title>Comparative genome sequence analysis underscores mycoparasitism as the ancestral life style of Trichoderma.</title>
        <authorList>
            <person name="Kubicek C.P."/>
            <person name="Herrera-Estrella A."/>
            <person name="Seidl-Seiboth V."/>
            <person name="Martinez D.A."/>
            <person name="Druzhinina I.S."/>
            <person name="Thon M."/>
            <person name="Zeilinger S."/>
            <person name="Casas-Flores S."/>
            <person name="Horwitz B.A."/>
            <person name="Mukherjee P.K."/>
            <person name="Mukherjee M."/>
            <person name="Kredics L."/>
            <person name="Alcaraz L.D."/>
            <person name="Aerts A."/>
            <person name="Antal Z."/>
            <person name="Atanasova L."/>
            <person name="Cervantes-Badillo M.G."/>
            <person name="Challacombe J."/>
            <person name="Chertkov O."/>
            <person name="McCluskey K."/>
            <person name="Coulpier F."/>
            <person name="Deshpande N."/>
            <person name="von Doehren H."/>
            <person name="Ebbole D.J."/>
            <person name="Esquivel-Naranjo E.U."/>
            <person name="Fekete E."/>
            <person name="Flipphi M."/>
            <person name="Glaser F."/>
            <person name="Gomez-Rodriguez E.Y."/>
            <person name="Gruber S."/>
            <person name="Han C."/>
            <person name="Henrissat B."/>
            <person name="Hermosa R."/>
            <person name="Hernandez-Onate M."/>
            <person name="Karaffa L."/>
            <person name="Kosti I."/>
            <person name="Le Crom S."/>
            <person name="Lindquist E."/>
            <person name="Lucas S."/>
            <person name="Luebeck M."/>
            <person name="Luebeck P.S."/>
            <person name="Margeot A."/>
            <person name="Metz B."/>
            <person name="Misra M."/>
            <person name="Nevalainen H."/>
            <person name="Omann M."/>
            <person name="Packer N."/>
            <person name="Perrone G."/>
            <person name="Uresti-Rivera E.E."/>
            <person name="Salamov A."/>
            <person name="Schmoll M."/>
            <person name="Seiboth B."/>
            <person name="Shapiro H."/>
            <person name="Sukno S."/>
            <person name="Tamayo-Ramos J.A."/>
            <person name="Tisch D."/>
            <person name="Wiest A."/>
            <person name="Wilkinson H.H."/>
            <person name="Zhang M."/>
            <person name="Coutinho P.M."/>
            <person name="Kenerley C.M."/>
            <person name="Monte E."/>
            <person name="Baker S.E."/>
            <person name="Grigoriev I.V."/>
        </authorList>
    </citation>
    <scope>NUCLEOTIDE SEQUENCE [LARGE SCALE GENOMIC DNA]</scope>
    <source>
        <strain evidence="2">Gv29-8 / FGSC 10586</strain>
    </source>
</reference>
<dbReference type="InParanoid" id="G9N480"/>
<dbReference type="AlphaFoldDB" id="G9N480"/>
<dbReference type="VEuPathDB" id="FungiDB:TRIVIDRAFT_225719"/>
<dbReference type="Proteomes" id="UP000007115">
    <property type="component" value="Unassembled WGS sequence"/>
</dbReference>
<dbReference type="OMA" id="FRIYPRT"/>
<dbReference type="GeneID" id="25791965"/>
<organism evidence="1 2">
    <name type="scientific">Hypocrea virens (strain Gv29-8 / FGSC 10586)</name>
    <name type="common">Gliocladium virens</name>
    <name type="synonym">Trichoderma virens</name>
    <dbReference type="NCBI Taxonomy" id="413071"/>
    <lineage>
        <taxon>Eukaryota</taxon>
        <taxon>Fungi</taxon>
        <taxon>Dikarya</taxon>
        <taxon>Ascomycota</taxon>
        <taxon>Pezizomycotina</taxon>
        <taxon>Sordariomycetes</taxon>
        <taxon>Hypocreomycetidae</taxon>
        <taxon>Hypocreales</taxon>
        <taxon>Hypocreaceae</taxon>
        <taxon>Trichoderma</taxon>
    </lineage>
</organism>
<evidence type="ECO:0000313" key="2">
    <source>
        <dbReference type="Proteomes" id="UP000007115"/>
    </source>
</evidence>
<proteinExistence type="predicted"/>
<dbReference type="RefSeq" id="XP_013952606.1">
    <property type="nucleotide sequence ID" value="XM_014097131.1"/>
</dbReference>
<dbReference type="eggNOG" id="ENOG502R8T1">
    <property type="taxonomic scope" value="Eukaryota"/>
</dbReference>
<name>G9N480_HYPVG</name>